<dbReference type="Gene3D" id="3.90.190.20">
    <property type="entry name" value="Mur ligase, C-terminal domain"/>
    <property type="match status" value="1"/>
</dbReference>
<evidence type="ECO:0000256" key="7">
    <source>
        <dbReference type="ARBA" id="ARBA00022960"/>
    </source>
</evidence>
<keyword evidence="3 11" id="KW-0436">Ligase</keyword>
<keyword evidence="10 11" id="KW-0961">Cell wall biogenesis/degradation</keyword>
<dbReference type="RefSeq" id="WP_121839742.1">
    <property type="nucleotide sequence ID" value="NZ_ML014798.1"/>
</dbReference>
<feature type="domain" description="Mur ligase N-terminal catalytic" evidence="13">
    <location>
        <begin position="20"/>
        <end position="66"/>
    </location>
</feature>
<feature type="binding site" evidence="11">
    <location>
        <begin position="407"/>
        <end position="410"/>
    </location>
    <ligand>
        <name>meso-2,6-diaminopimelate</name>
        <dbReference type="ChEBI" id="CHEBI:57791"/>
    </ligand>
</feature>
<feature type="binding site" evidence="11">
    <location>
        <position position="462"/>
    </location>
    <ligand>
        <name>meso-2,6-diaminopimelate</name>
        <dbReference type="ChEBI" id="CHEBI:57791"/>
    </ligand>
</feature>
<dbReference type="Pfam" id="PF01225">
    <property type="entry name" value="Mur_ligase"/>
    <property type="match status" value="1"/>
</dbReference>
<dbReference type="GO" id="GO:0005524">
    <property type="term" value="F:ATP binding"/>
    <property type="evidence" value="ECO:0007669"/>
    <property type="project" value="UniProtKB-UniRule"/>
</dbReference>
<feature type="binding site" evidence="11">
    <location>
        <begin position="155"/>
        <end position="156"/>
    </location>
    <ligand>
        <name>UDP-N-acetyl-alpha-D-muramoyl-L-alanyl-D-glutamate</name>
        <dbReference type="ChEBI" id="CHEBI:83900"/>
    </ligand>
</feature>
<keyword evidence="9 11" id="KW-0131">Cell cycle</keyword>
<feature type="binding site" evidence="11">
    <location>
        <position position="182"/>
    </location>
    <ligand>
        <name>UDP-N-acetyl-alpha-D-muramoyl-L-alanyl-D-glutamate</name>
        <dbReference type="ChEBI" id="CHEBI:83900"/>
    </ligand>
</feature>
<evidence type="ECO:0000259" key="15">
    <source>
        <dbReference type="Pfam" id="PF08245"/>
    </source>
</evidence>
<dbReference type="Pfam" id="PF08245">
    <property type="entry name" value="Mur_ligase_M"/>
    <property type="match status" value="1"/>
</dbReference>
<keyword evidence="11" id="KW-0460">Magnesium</keyword>
<dbReference type="GO" id="GO:0051301">
    <property type="term" value="P:cell division"/>
    <property type="evidence" value="ECO:0007669"/>
    <property type="project" value="UniProtKB-KW"/>
</dbReference>
<dbReference type="GO" id="GO:0004326">
    <property type="term" value="F:tetrahydrofolylpolyglutamate synthase activity"/>
    <property type="evidence" value="ECO:0007669"/>
    <property type="project" value="InterPro"/>
</dbReference>
<keyword evidence="8 11" id="KW-0573">Peptidoglycan synthesis</keyword>
<feature type="binding site" evidence="11">
    <location>
        <begin position="41"/>
        <end position="43"/>
    </location>
    <ligand>
        <name>UDP-N-acetyl-alpha-D-muramoyl-L-alanyl-D-glutamate</name>
        <dbReference type="ChEBI" id="CHEBI:83900"/>
    </ligand>
</feature>
<dbReference type="GO" id="GO:0005737">
    <property type="term" value="C:cytoplasm"/>
    <property type="evidence" value="ECO:0007669"/>
    <property type="project" value="UniProtKB-SubCell"/>
</dbReference>
<dbReference type="Pfam" id="PF02875">
    <property type="entry name" value="Mur_ligase_C"/>
    <property type="match status" value="1"/>
</dbReference>
<evidence type="ECO:0000259" key="13">
    <source>
        <dbReference type="Pfam" id="PF01225"/>
    </source>
</evidence>
<dbReference type="EMBL" id="QZEI01000049">
    <property type="protein sequence ID" value="RLV58951.1"/>
    <property type="molecule type" value="Genomic_DNA"/>
</dbReference>
<dbReference type="InterPro" id="IPR018109">
    <property type="entry name" value="Folylpolyglutamate_synth_CS"/>
</dbReference>
<dbReference type="SUPFAM" id="SSF63418">
    <property type="entry name" value="MurE/MurF N-terminal domain"/>
    <property type="match status" value="1"/>
</dbReference>
<dbReference type="InterPro" id="IPR035911">
    <property type="entry name" value="MurE/MurF_N"/>
</dbReference>
<keyword evidence="6 11" id="KW-0067">ATP-binding</keyword>
<evidence type="ECO:0000256" key="10">
    <source>
        <dbReference type="ARBA" id="ARBA00023316"/>
    </source>
</evidence>
<keyword evidence="7 11" id="KW-0133">Cell shape</keyword>
<comment type="cofactor">
    <cofactor evidence="11">
        <name>Mg(2+)</name>
        <dbReference type="ChEBI" id="CHEBI:18420"/>
    </cofactor>
</comment>
<dbReference type="InterPro" id="IPR004101">
    <property type="entry name" value="Mur_ligase_C"/>
</dbReference>
<proteinExistence type="inferred from homology"/>
<evidence type="ECO:0000256" key="9">
    <source>
        <dbReference type="ARBA" id="ARBA00023306"/>
    </source>
</evidence>
<evidence type="ECO:0000256" key="4">
    <source>
        <dbReference type="ARBA" id="ARBA00022618"/>
    </source>
</evidence>
<dbReference type="Proteomes" id="UP000281474">
    <property type="component" value="Unassembled WGS sequence"/>
</dbReference>
<feature type="binding site" evidence="11">
    <location>
        <position position="26"/>
    </location>
    <ligand>
        <name>UDP-N-acetyl-alpha-D-muramoyl-L-alanyl-D-glutamate</name>
        <dbReference type="ChEBI" id="CHEBI:83900"/>
    </ligand>
</feature>
<dbReference type="PROSITE" id="PS01011">
    <property type="entry name" value="FOLYLPOLYGLU_SYNT_1"/>
    <property type="match status" value="1"/>
</dbReference>
<dbReference type="OrthoDB" id="9800958at2"/>
<dbReference type="InterPro" id="IPR036615">
    <property type="entry name" value="Mur_ligase_C_dom_sf"/>
</dbReference>
<feature type="short sequence motif" description="Meso-diaminopimelate recognition motif" evidence="11">
    <location>
        <begin position="407"/>
        <end position="410"/>
    </location>
</feature>
<keyword evidence="5 11" id="KW-0547">Nucleotide-binding</keyword>
<feature type="binding site" evidence="11">
    <location>
        <position position="458"/>
    </location>
    <ligand>
        <name>meso-2,6-diaminopimelate</name>
        <dbReference type="ChEBI" id="CHEBI:57791"/>
    </ligand>
</feature>
<dbReference type="NCBIfam" id="TIGR01085">
    <property type="entry name" value="murE"/>
    <property type="match status" value="1"/>
</dbReference>
<feature type="modified residue" description="N6-carboxylysine" evidence="11">
    <location>
        <position position="222"/>
    </location>
</feature>
<feature type="binding site" evidence="11">
    <location>
        <begin position="113"/>
        <end position="119"/>
    </location>
    <ligand>
        <name>ATP</name>
        <dbReference type="ChEBI" id="CHEBI:30616"/>
    </ligand>
</feature>
<comment type="catalytic activity">
    <reaction evidence="11">
        <text>UDP-N-acetyl-alpha-D-muramoyl-L-alanyl-D-glutamate + meso-2,6-diaminopimelate + ATP = UDP-N-acetyl-alpha-D-muramoyl-L-alanyl-gamma-D-glutamyl-meso-2,6-diaminopimelate + ADP + phosphate + H(+)</text>
        <dbReference type="Rhea" id="RHEA:23676"/>
        <dbReference type="ChEBI" id="CHEBI:15378"/>
        <dbReference type="ChEBI" id="CHEBI:30616"/>
        <dbReference type="ChEBI" id="CHEBI:43474"/>
        <dbReference type="ChEBI" id="CHEBI:57791"/>
        <dbReference type="ChEBI" id="CHEBI:83900"/>
        <dbReference type="ChEBI" id="CHEBI:83905"/>
        <dbReference type="ChEBI" id="CHEBI:456216"/>
        <dbReference type="EC" id="6.3.2.13"/>
    </reaction>
</comment>
<dbReference type="SUPFAM" id="SSF53244">
    <property type="entry name" value="MurD-like peptide ligases, peptide-binding domain"/>
    <property type="match status" value="1"/>
</dbReference>
<dbReference type="GO" id="GO:0000287">
    <property type="term" value="F:magnesium ion binding"/>
    <property type="evidence" value="ECO:0007669"/>
    <property type="project" value="UniProtKB-UniRule"/>
</dbReference>
<comment type="similarity">
    <text evidence="1 11">Belongs to the MurCDEF family. MurE subfamily.</text>
</comment>
<dbReference type="GO" id="GO:0008360">
    <property type="term" value="P:regulation of cell shape"/>
    <property type="evidence" value="ECO:0007669"/>
    <property type="project" value="UniProtKB-KW"/>
</dbReference>
<dbReference type="GO" id="GO:0008765">
    <property type="term" value="F:UDP-N-acetylmuramoylalanyl-D-glutamate-2,6-diaminopimelate ligase activity"/>
    <property type="evidence" value="ECO:0007669"/>
    <property type="project" value="UniProtKB-UniRule"/>
</dbReference>
<dbReference type="NCBIfam" id="NF001126">
    <property type="entry name" value="PRK00139.1-4"/>
    <property type="match status" value="1"/>
</dbReference>
<dbReference type="Gene3D" id="3.40.1190.10">
    <property type="entry name" value="Mur-like, catalytic domain"/>
    <property type="match status" value="1"/>
</dbReference>
<name>A0A3L8PU79_9GAMM</name>
<feature type="domain" description="Mur ligase C-terminal" evidence="14">
    <location>
        <begin position="335"/>
        <end position="460"/>
    </location>
</feature>
<dbReference type="PANTHER" id="PTHR23135">
    <property type="entry name" value="MUR LIGASE FAMILY MEMBER"/>
    <property type="match status" value="1"/>
</dbReference>
<evidence type="ECO:0000256" key="12">
    <source>
        <dbReference type="RuleBase" id="RU004135"/>
    </source>
</evidence>
<dbReference type="HAMAP" id="MF_00208">
    <property type="entry name" value="MurE"/>
    <property type="match status" value="1"/>
</dbReference>
<accession>A0A3L8PU79</accession>
<evidence type="ECO:0000256" key="8">
    <source>
        <dbReference type="ARBA" id="ARBA00022984"/>
    </source>
</evidence>
<dbReference type="PANTHER" id="PTHR23135:SF4">
    <property type="entry name" value="UDP-N-ACETYLMURAMOYL-L-ALANYL-D-GLUTAMATE--2,6-DIAMINOPIMELATE LIGASE MURE HOMOLOG, CHLOROPLASTIC"/>
    <property type="match status" value="1"/>
</dbReference>
<sequence>MLIKDLLAPWFHYSGDEKFNELTVDSRQITAGDVFVAIPGHQVDGRDFIQRAFSQGAIAVIAHTDKPEEHGVQTMTPAGPIIYFSHLSGQLSALAFQRYPVDKTKMKVIGVTGTNGKTTVTQLIAQLVVNLGGKAAVMGTVGNGVWGQLKESENTTSDAITTLKQLHEFQLQGVEICAMEVSSHGLAQHRIDAVPFSSALMNNLSRDHLDYHGDMINYAAAKRRLFQFPELEHRLMNLDDKVALKWHTEHEFSKSVGFSIHPSVSASYQVSDAEYHNTGVTAKLMCPHGQGTLNSPLLAEFNLSNVLAALAVLLEEGYPFEPLLAQVPKLEAAKGRMECFYHQGITVVVDYAHTPDALEQALKALSNHCQEQLWCVFGCGGDRDKGKRVQMAAAAEQHAQRVVITSDNPRTEKPMSIIEDIVTGLRQPQLAHIETDRQTAIKYALSQAQAGDIVMLAGKGHETYQEIQGIKHSYDERALVGALVGALA</sequence>
<dbReference type="SUPFAM" id="SSF53623">
    <property type="entry name" value="MurD-like peptide ligases, catalytic domain"/>
    <property type="match status" value="1"/>
</dbReference>
<organism evidence="16 17">
    <name type="scientific">Parashewanella curva</name>
    <dbReference type="NCBI Taxonomy" id="2338552"/>
    <lineage>
        <taxon>Bacteria</taxon>
        <taxon>Pseudomonadati</taxon>
        <taxon>Pseudomonadota</taxon>
        <taxon>Gammaproteobacteria</taxon>
        <taxon>Alteromonadales</taxon>
        <taxon>Shewanellaceae</taxon>
        <taxon>Parashewanella</taxon>
    </lineage>
</organism>
<dbReference type="Gene3D" id="3.40.1390.10">
    <property type="entry name" value="MurE/MurF, N-terminal domain"/>
    <property type="match status" value="1"/>
</dbReference>
<dbReference type="EC" id="6.3.2.13" evidence="11"/>
<comment type="caution">
    <text evidence="16">The sequence shown here is derived from an EMBL/GenBank/DDBJ whole genome shotgun (WGS) entry which is preliminary data.</text>
</comment>
<dbReference type="InterPro" id="IPR005761">
    <property type="entry name" value="UDP-N-AcMur-Glu-dNH2Pim_ligase"/>
</dbReference>
<evidence type="ECO:0000256" key="2">
    <source>
        <dbReference type="ARBA" id="ARBA00022490"/>
    </source>
</evidence>
<protein>
    <recommendedName>
        <fullName evidence="11">UDP-N-acetylmuramoyl-L-alanyl-D-glutamate--2,6-diaminopimelate ligase</fullName>
        <ecNumber evidence="11">6.3.2.13</ecNumber>
    </recommendedName>
    <alternativeName>
        <fullName evidence="11">Meso-A2pm-adding enzyme</fullName>
    </alternativeName>
    <alternativeName>
        <fullName evidence="11">Meso-diaminopimelate-adding enzyme</fullName>
    </alternativeName>
    <alternativeName>
        <fullName evidence="11">UDP-MurNAc-L-Ala-D-Glu:meso-diaminopimelate ligase</fullName>
    </alternativeName>
    <alternativeName>
        <fullName evidence="11">UDP-MurNAc-tripeptide synthetase</fullName>
    </alternativeName>
    <alternativeName>
        <fullName evidence="11">UDP-N-acetylmuramyl-tripeptide synthetase</fullName>
    </alternativeName>
</protein>
<feature type="binding site" evidence="11">
    <location>
        <position position="383"/>
    </location>
    <ligand>
        <name>meso-2,6-diaminopimelate</name>
        <dbReference type="ChEBI" id="CHEBI:57791"/>
    </ligand>
</feature>
<dbReference type="InterPro" id="IPR000713">
    <property type="entry name" value="Mur_ligase_N"/>
</dbReference>
<dbReference type="GO" id="GO:0009252">
    <property type="term" value="P:peptidoglycan biosynthetic process"/>
    <property type="evidence" value="ECO:0007669"/>
    <property type="project" value="UniProtKB-UniRule"/>
</dbReference>
<reference evidence="16 17" key="1">
    <citation type="submission" date="2018-09" db="EMBL/GenBank/DDBJ databases">
        <title>Phylogeny of the Shewanellaceae, and recommendation for two new genera, Pseudoshewanella and Parashewanella.</title>
        <authorList>
            <person name="Wang G."/>
        </authorList>
    </citation>
    <scope>NUCLEOTIDE SEQUENCE [LARGE SCALE GENOMIC DNA]</scope>
    <source>
        <strain evidence="16 17">C51</strain>
    </source>
</reference>
<feature type="binding site" evidence="11">
    <location>
        <position position="188"/>
    </location>
    <ligand>
        <name>UDP-N-acetyl-alpha-D-muramoyl-L-alanyl-D-glutamate</name>
        <dbReference type="ChEBI" id="CHEBI:83900"/>
    </ligand>
</feature>
<dbReference type="GO" id="GO:0071555">
    <property type="term" value="P:cell wall organization"/>
    <property type="evidence" value="ECO:0007669"/>
    <property type="project" value="UniProtKB-KW"/>
</dbReference>
<evidence type="ECO:0000313" key="17">
    <source>
        <dbReference type="Proteomes" id="UP000281474"/>
    </source>
</evidence>
<evidence type="ECO:0000259" key="14">
    <source>
        <dbReference type="Pfam" id="PF02875"/>
    </source>
</evidence>
<comment type="pathway">
    <text evidence="11 12">Cell wall biogenesis; peptidoglycan biosynthesis.</text>
</comment>
<comment type="subcellular location">
    <subcellularLocation>
        <location evidence="11 12">Cytoplasm</location>
    </subcellularLocation>
</comment>
<evidence type="ECO:0000256" key="11">
    <source>
        <dbReference type="HAMAP-Rule" id="MF_00208"/>
    </source>
</evidence>
<keyword evidence="17" id="KW-1185">Reference proteome</keyword>
<keyword evidence="4 11" id="KW-0132">Cell division</keyword>
<dbReference type="InterPro" id="IPR013221">
    <property type="entry name" value="Mur_ligase_cen"/>
</dbReference>
<evidence type="ECO:0000256" key="3">
    <source>
        <dbReference type="ARBA" id="ARBA00022598"/>
    </source>
</evidence>
<keyword evidence="2 11" id="KW-0963">Cytoplasm</keyword>
<evidence type="ECO:0000313" key="16">
    <source>
        <dbReference type="EMBL" id="RLV58951.1"/>
    </source>
</evidence>
<comment type="PTM">
    <text evidence="11">Carboxylation is probably crucial for Mg(2+) binding and, consequently, for the gamma-phosphate positioning of ATP.</text>
</comment>
<comment type="caution">
    <text evidence="11">Lacks conserved residue(s) required for the propagation of feature annotation.</text>
</comment>
<evidence type="ECO:0000256" key="6">
    <source>
        <dbReference type="ARBA" id="ARBA00022840"/>
    </source>
</evidence>
<dbReference type="AlphaFoldDB" id="A0A3L8PU79"/>
<dbReference type="InterPro" id="IPR036565">
    <property type="entry name" value="Mur-like_cat_sf"/>
</dbReference>
<comment type="function">
    <text evidence="11">Catalyzes the addition of meso-diaminopimelic acid to the nucleotide precursor UDP-N-acetylmuramoyl-L-alanyl-D-glutamate (UMAG) in the biosynthesis of bacterial cell-wall peptidoglycan.</text>
</comment>
<feature type="domain" description="Mur ligase central" evidence="15">
    <location>
        <begin position="111"/>
        <end position="312"/>
    </location>
</feature>
<dbReference type="NCBIfam" id="NF001123">
    <property type="entry name" value="PRK00139.1-1"/>
    <property type="match status" value="1"/>
</dbReference>
<evidence type="ECO:0000256" key="5">
    <source>
        <dbReference type="ARBA" id="ARBA00022741"/>
    </source>
</evidence>
<feature type="binding site" evidence="11">
    <location>
        <position position="154"/>
    </location>
    <ligand>
        <name>UDP-N-acetyl-alpha-D-muramoyl-L-alanyl-D-glutamate</name>
        <dbReference type="ChEBI" id="CHEBI:83900"/>
    </ligand>
</feature>
<feature type="binding site" evidence="11">
    <location>
        <position position="190"/>
    </location>
    <ligand>
        <name>UDP-N-acetyl-alpha-D-muramoyl-L-alanyl-D-glutamate</name>
        <dbReference type="ChEBI" id="CHEBI:83900"/>
    </ligand>
</feature>
<gene>
    <name evidence="11" type="primary">murE</name>
    <name evidence="16" type="ORF">D5018_14615</name>
</gene>
<dbReference type="UniPathway" id="UPA00219"/>
<evidence type="ECO:0000256" key="1">
    <source>
        <dbReference type="ARBA" id="ARBA00005898"/>
    </source>
</evidence>